<feature type="transmembrane region" description="Helical" evidence="5">
    <location>
        <begin position="84"/>
        <end position="104"/>
    </location>
</feature>
<sequence length="179" mass="19031">MSGIFEGIYRMRTGIAGLNYIALGIGLTCASQINARYMDRIYIHFKNKNNGVGEPEYRLPSMVPGTIVLPLGLLIAGWGAEKHIHWAFTDFGVACIGAGIILLFQSIQTYVVDAFTLHAASALAAVSCLRSVAGFGFPLFAPAMFKALGYGKGSTILAVVAIVLGCPAYVPLPFSALKD</sequence>
<keyword evidence="4 5" id="KW-0472">Membrane</keyword>
<dbReference type="EMBL" id="JABCKI010000156">
    <property type="protein sequence ID" value="KAG5652151.1"/>
    <property type="molecule type" value="Genomic_DNA"/>
</dbReference>
<dbReference type="GO" id="GO:0022857">
    <property type="term" value="F:transmembrane transporter activity"/>
    <property type="evidence" value="ECO:0007669"/>
    <property type="project" value="TreeGrafter"/>
</dbReference>
<evidence type="ECO:0000256" key="4">
    <source>
        <dbReference type="ARBA" id="ARBA00023136"/>
    </source>
</evidence>
<reference evidence="6" key="1">
    <citation type="submission" date="2021-02" db="EMBL/GenBank/DDBJ databases">
        <authorList>
            <person name="Nieuwenhuis M."/>
            <person name="Van De Peppel L.J.J."/>
        </authorList>
    </citation>
    <scope>NUCLEOTIDE SEQUENCE</scope>
    <source>
        <strain evidence="6">D49</strain>
    </source>
</reference>
<dbReference type="Gene3D" id="1.20.1250.20">
    <property type="entry name" value="MFS general substrate transporter like domains"/>
    <property type="match status" value="1"/>
</dbReference>
<dbReference type="SUPFAM" id="SSF103473">
    <property type="entry name" value="MFS general substrate transporter"/>
    <property type="match status" value="1"/>
</dbReference>
<dbReference type="PANTHER" id="PTHR23502">
    <property type="entry name" value="MAJOR FACILITATOR SUPERFAMILY"/>
    <property type="match status" value="1"/>
</dbReference>
<protein>
    <submittedName>
        <fullName evidence="6">Uncharacterized protein</fullName>
    </submittedName>
</protein>
<evidence type="ECO:0000256" key="2">
    <source>
        <dbReference type="ARBA" id="ARBA00022692"/>
    </source>
</evidence>
<evidence type="ECO:0000313" key="6">
    <source>
        <dbReference type="EMBL" id="KAG5652151.1"/>
    </source>
</evidence>
<feature type="transmembrane region" description="Helical" evidence="5">
    <location>
        <begin position="59"/>
        <end position="78"/>
    </location>
</feature>
<dbReference type="Proteomes" id="UP000717328">
    <property type="component" value="Unassembled WGS sequence"/>
</dbReference>
<accession>A0A9P7KH22</accession>
<feature type="transmembrane region" description="Helical" evidence="5">
    <location>
        <begin position="116"/>
        <end position="141"/>
    </location>
</feature>
<keyword evidence="2 5" id="KW-0812">Transmembrane</keyword>
<dbReference type="GO" id="GO:0016020">
    <property type="term" value="C:membrane"/>
    <property type="evidence" value="ECO:0007669"/>
    <property type="project" value="UniProtKB-SubCell"/>
</dbReference>
<organism evidence="6 7">
    <name type="scientific">Sphagnurus paluster</name>
    <dbReference type="NCBI Taxonomy" id="117069"/>
    <lineage>
        <taxon>Eukaryota</taxon>
        <taxon>Fungi</taxon>
        <taxon>Dikarya</taxon>
        <taxon>Basidiomycota</taxon>
        <taxon>Agaricomycotina</taxon>
        <taxon>Agaricomycetes</taxon>
        <taxon>Agaricomycetidae</taxon>
        <taxon>Agaricales</taxon>
        <taxon>Tricholomatineae</taxon>
        <taxon>Lyophyllaceae</taxon>
        <taxon>Sphagnurus</taxon>
    </lineage>
</organism>
<keyword evidence="3 5" id="KW-1133">Transmembrane helix</keyword>
<dbReference type="PANTHER" id="PTHR23502:SF60">
    <property type="entry name" value="MAJOR FACILITATOR SUPERFAMILY (MFS) PROFILE DOMAIN-CONTAINING PROTEIN-RELATED"/>
    <property type="match status" value="1"/>
</dbReference>
<name>A0A9P7KH22_9AGAR</name>
<feature type="transmembrane region" description="Helical" evidence="5">
    <location>
        <begin position="153"/>
        <end position="172"/>
    </location>
</feature>
<evidence type="ECO:0000256" key="3">
    <source>
        <dbReference type="ARBA" id="ARBA00022989"/>
    </source>
</evidence>
<evidence type="ECO:0000256" key="1">
    <source>
        <dbReference type="ARBA" id="ARBA00004141"/>
    </source>
</evidence>
<evidence type="ECO:0000256" key="5">
    <source>
        <dbReference type="SAM" id="Phobius"/>
    </source>
</evidence>
<dbReference type="AlphaFoldDB" id="A0A9P7KH22"/>
<proteinExistence type="predicted"/>
<reference evidence="6" key="2">
    <citation type="submission" date="2021-10" db="EMBL/GenBank/DDBJ databases">
        <title>Phylogenomics reveals ancestral predisposition of the termite-cultivated fungus Termitomyces towards a domesticated lifestyle.</title>
        <authorList>
            <person name="Auxier B."/>
            <person name="Grum-Grzhimaylo A."/>
            <person name="Cardenas M.E."/>
            <person name="Lodge J.D."/>
            <person name="Laessoe T."/>
            <person name="Pedersen O."/>
            <person name="Smith M.E."/>
            <person name="Kuyper T.W."/>
            <person name="Franco-Molano E.A."/>
            <person name="Baroni T.J."/>
            <person name="Aanen D.K."/>
        </authorList>
    </citation>
    <scope>NUCLEOTIDE SEQUENCE</scope>
    <source>
        <strain evidence="6">D49</strain>
    </source>
</reference>
<comment type="subcellular location">
    <subcellularLocation>
        <location evidence="1">Membrane</location>
        <topology evidence="1">Multi-pass membrane protein</topology>
    </subcellularLocation>
</comment>
<comment type="caution">
    <text evidence="6">The sequence shown here is derived from an EMBL/GenBank/DDBJ whole genome shotgun (WGS) entry which is preliminary data.</text>
</comment>
<evidence type="ECO:0000313" key="7">
    <source>
        <dbReference type="Proteomes" id="UP000717328"/>
    </source>
</evidence>
<dbReference type="OrthoDB" id="6770063at2759"/>
<feature type="transmembrane region" description="Helical" evidence="5">
    <location>
        <begin position="20"/>
        <end position="38"/>
    </location>
</feature>
<dbReference type="InterPro" id="IPR036259">
    <property type="entry name" value="MFS_trans_sf"/>
</dbReference>
<keyword evidence="7" id="KW-1185">Reference proteome</keyword>
<gene>
    <name evidence="6" type="ORF">H0H81_006135</name>
</gene>